<accession>A0A9N8YQB2</accession>
<protein>
    <submittedName>
        <fullName evidence="2">12097_t:CDS:1</fullName>
    </submittedName>
</protein>
<dbReference type="AlphaFoldDB" id="A0A9N8YQB2"/>
<name>A0A9N8YQB2_9GLOM</name>
<reference evidence="2" key="1">
    <citation type="submission" date="2021-06" db="EMBL/GenBank/DDBJ databases">
        <authorList>
            <person name="Kallberg Y."/>
            <person name="Tangrot J."/>
            <person name="Rosling A."/>
        </authorList>
    </citation>
    <scope>NUCLEOTIDE SEQUENCE</scope>
    <source>
        <strain evidence="2">FL130A</strain>
    </source>
</reference>
<comment type="caution">
    <text evidence="2">The sequence shown here is derived from an EMBL/GenBank/DDBJ whole genome shotgun (WGS) entry which is preliminary data.</text>
</comment>
<evidence type="ECO:0000256" key="1">
    <source>
        <dbReference type="ARBA" id="ARBA00006658"/>
    </source>
</evidence>
<keyword evidence="3" id="KW-1185">Reference proteome</keyword>
<gene>
    <name evidence="2" type="ORF">ALEPTO_LOCUS206</name>
</gene>
<dbReference type="InterPro" id="IPR051330">
    <property type="entry name" value="Phosphatase_reg/MetRdx"/>
</dbReference>
<dbReference type="EMBL" id="CAJVPS010000009">
    <property type="protein sequence ID" value="CAG8439799.1"/>
    <property type="molecule type" value="Genomic_DNA"/>
</dbReference>
<sequence length="281" mass="32529">MSNPVPAVIKNIHEGPTRGIITHGWKITSTKLPILNAKEIERAQAELDIPLPEMFFGNNRITISNEHGFELEFSPMEALKHVDASKEGGDKVKLAYSEEWKKKSERNHEHVKDVVKPYDWTYSTSYRCTVKLAPDGQDFKPTTDRINIEKLKLPEPINFYDENILFEDELADNGTAMLNVKMRVMPSGFFVLQRFFLRVDDVLFRLNETRIYHEFGTDYLIREYSSREETYDKIRAALPPYKGDDISQLTDPDWVSSKLPPPREQIIEKINVVPSNTEQPK</sequence>
<dbReference type="Pfam" id="PF04176">
    <property type="entry name" value="TIP41"/>
    <property type="match status" value="1"/>
</dbReference>
<dbReference type="PANTHER" id="PTHR21021:SF16">
    <property type="entry name" value="TIP41-LIKE PROTEIN"/>
    <property type="match status" value="1"/>
</dbReference>
<dbReference type="GO" id="GO:0005829">
    <property type="term" value="C:cytosol"/>
    <property type="evidence" value="ECO:0007669"/>
    <property type="project" value="TreeGrafter"/>
</dbReference>
<evidence type="ECO:0000313" key="2">
    <source>
        <dbReference type="EMBL" id="CAG8439799.1"/>
    </source>
</evidence>
<dbReference type="PANTHER" id="PTHR21021">
    <property type="entry name" value="GAF/PUTATIVE CYTOSKELETAL PROTEIN"/>
    <property type="match status" value="1"/>
</dbReference>
<dbReference type="Proteomes" id="UP000789508">
    <property type="component" value="Unassembled WGS sequence"/>
</dbReference>
<comment type="similarity">
    <text evidence="1">Belongs to the TIP41 family.</text>
</comment>
<evidence type="ECO:0000313" key="3">
    <source>
        <dbReference type="Proteomes" id="UP000789508"/>
    </source>
</evidence>
<dbReference type="GO" id="GO:0031929">
    <property type="term" value="P:TOR signaling"/>
    <property type="evidence" value="ECO:0007669"/>
    <property type="project" value="TreeGrafter"/>
</dbReference>
<proteinExistence type="inferred from homology"/>
<organism evidence="2 3">
    <name type="scientific">Ambispora leptoticha</name>
    <dbReference type="NCBI Taxonomy" id="144679"/>
    <lineage>
        <taxon>Eukaryota</taxon>
        <taxon>Fungi</taxon>
        <taxon>Fungi incertae sedis</taxon>
        <taxon>Mucoromycota</taxon>
        <taxon>Glomeromycotina</taxon>
        <taxon>Glomeromycetes</taxon>
        <taxon>Archaeosporales</taxon>
        <taxon>Ambisporaceae</taxon>
        <taxon>Ambispora</taxon>
    </lineage>
</organism>
<dbReference type="OrthoDB" id="10253878at2759"/>
<dbReference type="InterPro" id="IPR007303">
    <property type="entry name" value="TIP41-like"/>
</dbReference>